<organism evidence="1 2">
    <name type="scientific">Mauremys mutica</name>
    <name type="common">yellowpond turtle</name>
    <dbReference type="NCBI Taxonomy" id="74926"/>
    <lineage>
        <taxon>Eukaryota</taxon>
        <taxon>Metazoa</taxon>
        <taxon>Chordata</taxon>
        <taxon>Craniata</taxon>
        <taxon>Vertebrata</taxon>
        <taxon>Euteleostomi</taxon>
        <taxon>Archelosauria</taxon>
        <taxon>Testudinata</taxon>
        <taxon>Testudines</taxon>
        <taxon>Cryptodira</taxon>
        <taxon>Durocryptodira</taxon>
        <taxon>Testudinoidea</taxon>
        <taxon>Geoemydidae</taxon>
        <taxon>Geoemydinae</taxon>
        <taxon>Mauremys</taxon>
    </lineage>
</organism>
<evidence type="ECO:0000313" key="1">
    <source>
        <dbReference type="EMBL" id="KAH1172209.1"/>
    </source>
</evidence>
<comment type="caution">
    <text evidence="1">The sequence shown here is derived from an EMBL/GenBank/DDBJ whole genome shotgun (WGS) entry which is preliminary data.</text>
</comment>
<dbReference type="Proteomes" id="UP000827986">
    <property type="component" value="Unassembled WGS sequence"/>
</dbReference>
<sequence length="333" mass="36144">MFNPISAGACGAPSCINVPLMYVQGPPRPAPLSSEQGGKPNWKRSPGPTALPAVECWAPTSTDPSSPMGWDRSIRVQLHELEGCLLLTEMHPWPLPTVLGFDITAVRELGLMSVCNQAVLDQVSQPPRTCRSPGPCLHFRGSREPHPGIPAASQSSWLGLSGSCRETPSHDFKAPRDGESTPSLCDSGHDLQIRPLGELVALSRSTWCHPQPELLRQPCLLTGLIPWASPAQVPMLSHAACRLCWGGGYRHTLVNNARVEERAVAPILALPILQPVALSSPWWRWRAEVWSRGTSAQCWWLLEPLWILVGRAGQWAPGSMSSPAAGSKGELRC</sequence>
<dbReference type="EMBL" id="JAHDVG010000483">
    <property type="protein sequence ID" value="KAH1172209.1"/>
    <property type="molecule type" value="Genomic_DNA"/>
</dbReference>
<protein>
    <submittedName>
        <fullName evidence="1">Uncharacterized protein</fullName>
    </submittedName>
</protein>
<reference evidence="1" key="1">
    <citation type="submission" date="2021-09" db="EMBL/GenBank/DDBJ databases">
        <title>The genome of Mauremys mutica provides insights into the evolution of semi-aquatic lifestyle.</title>
        <authorList>
            <person name="Gong S."/>
            <person name="Gao Y."/>
        </authorList>
    </citation>
    <scope>NUCLEOTIDE SEQUENCE</scope>
    <source>
        <strain evidence="1">MM-2020</strain>
        <tissue evidence="1">Muscle</tissue>
    </source>
</reference>
<gene>
    <name evidence="1" type="ORF">KIL84_007827</name>
</gene>
<name>A0A9D3WY58_9SAUR</name>
<proteinExistence type="predicted"/>
<evidence type="ECO:0000313" key="2">
    <source>
        <dbReference type="Proteomes" id="UP000827986"/>
    </source>
</evidence>
<keyword evidence="2" id="KW-1185">Reference proteome</keyword>
<dbReference type="AlphaFoldDB" id="A0A9D3WY58"/>
<accession>A0A9D3WY58</accession>